<reference evidence="2 3" key="1">
    <citation type="submission" date="2020-03" db="EMBL/GenBank/DDBJ databases">
        <title>Genomic Encyclopedia of Type Strains, Phase IV (KMG-IV): sequencing the most valuable type-strain genomes for metagenomic binning, comparative biology and taxonomic classification.</title>
        <authorList>
            <person name="Goeker M."/>
        </authorList>
    </citation>
    <scope>NUCLEOTIDE SEQUENCE [LARGE SCALE GENOMIC DNA]</scope>
    <source>
        <strain evidence="2 3">DSM 102865</strain>
    </source>
</reference>
<accession>A0ABX0URS9</accession>
<dbReference type="SUPFAM" id="SSF56935">
    <property type="entry name" value="Porins"/>
    <property type="match status" value="1"/>
</dbReference>
<dbReference type="EMBL" id="JAASQJ010000003">
    <property type="protein sequence ID" value="NIJ53691.1"/>
    <property type="molecule type" value="Genomic_DNA"/>
</dbReference>
<name>A0ABX0URS9_9BACT</name>
<dbReference type="Proteomes" id="UP001179181">
    <property type="component" value="Unassembled WGS sequence"/>
</dbReference>
<sequence length="518" mass="56350">MIKKNAGATFLLALLSSSISYGQYASDAFRYSEMNQTGSARFQALGGNHAALGGDPSTIHGNPAGLGFYNRSEISITPGITSISTKGKYLGESNSDSKSLGNVAQASLVISSQPGFQRRWKRSSLGISFSRQQSFQDVYNYSGLNNRSAYVDKVVEDANNDNLPVTRLEEDFDATGSVTGGPVAYSLPAAYYQMYLLNPTTADGSPYEALDRNSVVDQFGSYSATGANTQWTLAYAGNLDDKFYIGGNLGFSRLRYKYTRTFQDSYVDSPELVSVGQSEDLTVTGSGVNLSLGIIYKINPMFQLGGVIISPTFTSIKETFYQNVNAAYIDGKVTGPDGTLITPPYTNLEIAPNDFEYSMTGPFRGNFGATFFLQDKGFITGSVEYVGYSGMRVRTSYLSSSDNQAFKDNTRAEITDLYKNSVNVRLGAEFRASVFRARVGGAYLADPYVNTDGIKRDKMIFSAGVGYRGNKFFADLTGSLTSYNSAYTPYALNNIQDYSSVEISNKPVNVLLTLGTFF</sequence>
<feature type="chain" id="PRO_5046482368" description="Outer membrane protein transport protein (OMPP1/FadL/TodX)" evidence="1">
    <location>
        <begin position="26"/>
        <end position="518"/>
    </location>
</feature>
<comment type="caution">
    <text evidence="2">The sequence shown here is derived from an EMBL/GenBank/DDBJ whole genome shotgun (WGS) entry which is preliminary data.</text>
</comment>
<keyword evidence="1" id="KW-0732">Signal</keyword>
<evidence type="ECO:0000313" key="3">
    <source>
        <dbReference type="Proteomes" id="UP001179181"/>
    </source>
</evidence>
<evidence type="ECO:0008006" key="4">
    <source>
        <dbReference type="Google" id="ProtNLM"/>
    </source>
</evidence>
<dbReference type="RefSeq" id="WP_167271139.1">
    <property type="nucleotide sequence ID" value="NZ_JAASQJ010000003.1"/>
</dbReference>
<gene>
    <name evidence="2" type="ORF">FHS68_002873</name>
</gene>
<dbReference type="Gene3D" id="2.40.160.60">
    <property type="entry name" value="Outer membrane protein transport protein (OMPP1/FadL/TodX)"/>
    <property type="match status" value="1"/>
</dbReference>
<protein>
    <recommendedName>
        <fullName evidence="4">Outer membrane protein transport protein (OMPP1/FadL/TodX)</fullName>
    </recommendedName>
</protein>
<proteinExistence type="predicted"/>
<keyword evidence="3" id="KW-1185">Reference proteome</keyword>
<evidence type="ECO:0000313" key="2">
    <source>
        <dbReference type="EMBL" id="NIJ53691.1"/>
    </source>
</evidence>
<feature type="signal peptide" evidence="1">
    <location>
        <begin position="1"/>
        <end position="25"/>
    </location>
</feature>
<evidence type="ECO:0000256" key="1">
    <source>
        <dbReference type="SAM" id="SignalP"/>
    </source>
</evidence>
<organism evidence="2 3">
    <name type="scientific">Dyadobacter arcticus</name>
    <dbReference type="NCBI Taxonomy" id="1078754"/>
    <lineage>
        <taxon>Bacteria</taxon>
        <taxon>Pseudomonadati</taxon>
        <taxon>Bacteroidota</taxon>
        <taxon>Cytophagia</taxon>
        <taxon>Cytophagales</taxon>
        <taxon>Spirosomataceae</taxon>
        <taxon>Dyadobacter</taxon>
    </lineage>
</organism>